<name>A0AAN6XWW7_9PEZI</name>
<gene>
    <name evidence="1" type="ORF">QBC40DRAFT_271247</name>
</gene>
<sequence>MNTEKECSKWTDSQIITYVMSQVPDGLGMNLTINNDESEHVGAVVDYNGPDGVVAIDGNFVVTGRSKSKSGVYLDICPKVYVMGEFSGVRWVRKVAT</sequence>
<accession>A0AAN6XWW7</accession>
<reference evidence="1" key="2">
    <citation type="submission" date="2023-05" db="EMBL/GenBank/DDBJ databases">
        <authorList>
            <consortium name="Lawrence Berkeley National Laboratory"/>
            <person name="Steindorff A."/>
            <person name="Hensen N."/>
            <person name="Bonometti L."/>
            <person name="Westerberg I."/>
            <person name="Brannstrom I.O."/>
            <person name="Guillou S."/>
            <person name="Cros-Aarteil S."/>
            <person name="Calhoun S."/>
            <person name="Haridas S."/>
            <person name="Kuo A."/>
            <person name="Mondo S."/>
            <person name="Pangilinan J."/>
            <person name="Riley R."/>
            <person name="Labutti K."/>
            <person name="Andreopoulos B."/>
            <person name="Lipzen A."/>
            <person name="Chen C."/>
            <person name="Yanf M."/>
            <person name="Daum C."/>
            <person name="Ng V."/>
            <person name="Clum A."/>
            <person name="Ohm R."/>
            <person name="Martin F."/>
            <person name="Silar P."/>
            <person name="Natvig D."/>
            <person name="Lalanne C."/>
            <person name="Gautier V."/>
            <person name="Ament-Velasquez S.L."/>
            <person name="Kruys A."/>
            <person name="Hutchinson M.I."/>
            <person name="Powell A.J."/>
            <person name="Barry K."/>
            <person name="Miller A.N."/>
            <person name="Grigoriev I.V."/>
            <person name="Debuchy R."/>
            <person name="Gladieux P."/>
            <person name="Thoren M.H."/>
            <person name="Johannesson H."/>
        </authorList>
    </citation>
    <scope>NUCLEOTIDE SEQUENCE</scope>
    <source>
        <strain evidence="1">CBS 315.58</strain>
    </source>
</reference>
<reference evidence="1" key="1">
    <citation type="journal article" date="2023" name="Mol. Phylogenet. Evol.">
        <title>Genome-scale phylogeny and comparative genomics of the fungal order Sordariales.</title>
        <authorList>
            <person name="Hensen N."/>
            <person name="Bonometti L."/>
            <person name="Westerberg I."/>
            <person name="Brannstrom I.O."/>
            <person name="Guillou S."/>
            <person name="Cros-Aarteil S."/>
            <person name="Calhoun S."/>
            <person name="Haridas S."/>
            <person name="Kuo A."/>
            <person name="Mondo S."/>
            <person name="Pangilinan J."/>
            <person name="Riley R."/>
            <person name="LaButti K."/>
            <person name="Andreopoulos B."/>
            <person name="Lipzen A."/>
            <person name="Chen C."/>
            <person name="Yan M."/>
            <person name="Daum C."/>
            <person name="Ng V."/>
            <person name="Clum A."/>
            <person name="Steindorff A."/>
            <person name="Ohm R.A."/>
            <person name="Martin F."/>
            <person name="Silar P."/>
            <person name="Natvig D.O."/>
            <person name="Lalanne C."/>
            <person name="Gautier V."/>
            <person name="Ament-Velasquez S.L."/>
            <person name="Kruys A."/>
            <person name="Hutchinson M.I."/>
            <person name="Powell A.J."/>
            <person name="Barry K."/>
            <person name="Miller A.N."/>
            <person name="Grigoriev I.V."/>
            <person name="Debuchy R."/>
            <person name="Gladieux P."/>
            <person name="Hiltunen Thoren M."/>
            <person name="Johannesson H."/>
        </authorList>
    </citation>
    <scope>NUCLEOTIDE SEQUENCE</scope>
    <source>
        <strain evidence="1">CBS 315.58</strain>
    </source>
</reference>
<evidence type="ECO:0000313" key="1">
    <source>
        <dbReference type="EMBL" id="KAK4205197.1"/>
    </source>
</evidence>
<keyword evidence="2" id="KW-1185">Reference proteome</keyword>
<dbReference type="AlphaFoldDB" id="A0AAN6XWW7"/>
<protein>
    <submittedName>
        <fullName evidence="1">Uncharacterized protein</fullName>
    </submittedName>
</protein>
<organism evidence="1 2">
    <name type="scientific">Triangularia verruculosa</name>
    <dbReference type="NCBI Taxonomy" id="2587418"/>
    <lineage>
        <taxon>Eukaryota</taxon>
        <taxon>Fungi</taxon>
        <taxon>Dikarya</taxon>
        <taxon>Ascomycota</taxon>
        <taxon>Pezizomycotina</taxon>
        <taxon>Sordariomycetes</taxon>
        <taxon>Sordariomycetidae</taxon>
        <taxon>Sordariales</taxon>
        <taxon>Podosporaceae</taxon>
        <taxon>Triangularia</taxon>
    </lineage>
</organism>
<dbReference type="Proteomes" id="UP001303160">
    <property type="component" value="Unassembled WGS sequence"/>
</dbReference>
<proteinExistence type="predicted"/>
<comment type="caution">
    <text evidence="1">The sequence shown here is derived from an EMBL/GenBank/DDBJ whole genome shotgun (WGS) entry which is preliminary data.</text>
</comment>
<evidence type="ECO:0000313" key="2">
    <source>
        <dbReference type="Proteomes" id="UP001303160"/>
    </source>
</evidence>
<dbReference type="EMBL" id="MU863877">
    <property type="protein sequence ID" value="KAK4205197.1"/>
    <property type="molecule type" value="Genomic_DNA"/>
</dbReference>